<name>A0A553PG82_TIGCA</name>
<evidence type="ECO:0000313" key="4">
    <source>
        <dbReference type="Proteomes" id="UP000318571"/>
    </source>
</evidence>
<dbReference type="Gene3D" id="2.60.120.260">
    <property type="entry name" value="Galactose-binding domain-like"/>
    <property type="match status" value="1"/>
</dbReference>
<accession>A0A553PG82</accession>
<dbReference type="SUPFAM" id="SSF57535">
    <property type="entry name" value="Complement control module/SCR domain"/>
    <property type="match status" value="1"/>
</dbReference>
<evidence type="ECO:0000259" key="2">
    <source>
        <dbReference type="Pfam" id="PF00084"/>
    </source>
</evidence>
<dbReference type="InterPro" id="IPR000436">
    <property type="entry name" value="Sushi_SCR_CCP_dom"/>
</dbReference>
<sequence length="556" mass="60904">MREYDRSSTHVQRIGHNSARDMTDIHEHTQSIHFQDDLNAKGRQTITSNGLRAGFGLSSVSPNESMNDRQYTCDEGFAFPDETNEKTLTCGTDGQWTPSEPGDCSRVACDGEPPIPMASLNLIRQDWKSGKFAKFGTSVSYQCKPHTQVAEGITHFNLTCTDDQDKGVFIGEYYNSTLTQPFGACLEAEWSNPGYWRATYSEAPNIISSPAFAIDGKIDPQNPEVMPFAANGSGFLTIDLVENFIIEKVRLHFKESSTSKMLQVAVSVSSHSNQPCGSTGDKAPSSMHEFVCNIPYIGSKLGIVKSSSGPLAIDEILVIGTRFSDITCPQLVEPPNDLEKGNLVVSNRGTLFGTCIGNQAFQQFQSTPACPELEVYVYDEKYLSEHEVISIVELKANLSGEAEFFGAEVIFSHEVLTDTIVSDDLVKFEQGTNQRHLRLTFMADKLKGQTSTLKAKYKPIFSETLCIYDATCYKTQEEMDQASSLSTLGGTFDPSQSLMRAESVVNYTCGGSSAFEGSTDDVTISSIASTCQLDGTWDNPLVNEGLPKCKCASFLS</sequence>
<comment type="caution">
    <text evidence="3">The sequence shown here is derived from an EMBL/GenBank/DDBJ whole genome shotgun (WGS) entry which is preliminary data.</text>
</comment>
<dbReference type="CDD" id="cd00033">
    <property type="entry name" value="CCP"/>
    <property type="match status" value="1"/>
</dbReference>
<keyword evidence="4" id="KW-1185">Reference proteome</keyword>
<organism evidence="3 4">
    <name type="scientific">Tigriopus californicus</name>
    <name type="common">Marine copepod</name>
    <dbReference type="NCBI Taxonomy" id="6832"/>
    <lineage>
        <taxon>Eukaryota</taxon>
        <taxon>Metazoa</taxon>
        <taxon>Ecdysozoa</taxon>
        <taxon>Arthropoda</taxon>
        <taxon>Crustacea</taxon>
        <taxon>Multicrustacea</taxon>
        <taxon>Hexanauplia</taxon>
        <taxon>Copepoda</taxon>
        <taxon>Harpacticoida</taxon>
        <taxon>Harpacticidae</taxon>
        <taxon>Tigriopus</taxon>
    </lineage>
</organism>
<dbReference type="Pfam" id="PF00084">
    <property type="entry name" value="Sushi"/>
    <property type="match status" value="1"/>
</dbReference>
<evidence type="ECO:0000313" key="3">
    <source>
        <dbReference type="EMBL" id="TRY76679.1"/>
    </source>
</evidence>
<dbReference type="InterPro" id="IPR035976">
    <property type="entry name" value="Sushi/SCR/CCP_sf"/>
</dbReference>
<dbReference type="EMBL" id="VCGU01000004">
    <property type="protein sequence ID" value="TRY76679.1"/>
    <property type="molecule type" value="Genomic_DNA"/>
</dbReference>
<proteinExistence type="predicted"/>
<feature type="domain" description="Sushi" evidence="2">
    <location>
        <begin position="70"/>
        <end position="104"/>
    </location>
</feature>
<reference evidence="3 4" key="1">
    <citation type="journal article" date="2018" name="Nat. Ecol. Evol.">
        <title>Genomic signatures of mitonuclear coevolution across populations of Tigriopus californicus.</title>
        <authorList>
            <person name="Barreto F.S."/>
            <person name="Watson E.T."/>
            <person name="Lima T.G."/>
            <person name="Willett C.S."/>
            <person name="Edmands S."/>
            <person name="Li W."/>
            <person name="Burton R.S."/>
        </authorList>
    </citation>
    <scope>NUCLEOTIDE SEQUENCE [LARGE SCALE GENOMIC DNA]</scope>
    <source>
        <strain evidence="3 4">San Diego</strain>
    </source>
</reference>
<gene>
    <name evidence="3" type="ORF">TCAL_16974</name>
</gene>
<keyword evidence="1" id="KW-1015">Disulfide bond</keyword>
<evidence type="ECO:0000256" key="1">
    <source>
        <dbReference type="ARBA" id="ARBA00023157"/>
    </source>
</evidence>
<protein>
    <recommendedName>
        <fullName evidence="2">Sushi domain-containing protein</fullName>
    </recommendedName>
</protein>
<dbReference type="Proteomes" id="UP000318571">
    <property type="component" value="Chromosome 5"/>
</dbReference>
<dbReference type="AlphaFoldDB" id="A0A553PG82"/>
<dbReference type="Gene3D" id="2.10.70.10">
    <property type="entry name" value="Complement Module, domain 1"/>
    <property type="match status" value="1"/>
</dbReference>